<dbReference type="InterPro" id="IPR017039">
    <property type="entry name" value="Virul_fac_BrkB"/>
</dbReference>
<feature type="transmembrane region" description="Helical" evidence="6">
    <location>
        <begin position="74"/>
        <end position="96"/>
    </location>
</feature>
<evidence type="ECO:0000256" key="3">
    <source>
        <dbReference type="ARBA" id="ARBA00022692"/>
    </source>
</evidence>
<feature type="transmembrane region" description="Helical" evidence="6">
    <location>
        <begin position="108"/>
        <end position="127"/>
    </location>
</feature>
<keyword evidence="2" id="KW-1003">Cell membrane</keyword>
<evidence type="ECO:0000256" key="6">
    <source>
        <dbReference type="SAM" id="Phobius"/>
    </source>
</evidence>
<feature type="transmembrane region" description="Helical" evidence="6">
    <location>
        <begin position="303"/>
        <end position="323"/>
    </location>
</feature>
<gene>
    <name evidence="7" type="ORF">JN00_0528</name>
</gene>
<comment type="subcellular location">
    <subcellularLocation>
        <location evidence="1">Cell membrane</location>
        <topology evidence="1">Multi-pass membrane protein</topology>
    </subcellularLocation>
</comment>
<evidence type="ECO:0000313" key="8">
    <source>
        <dbReference type="Proteomes" id="UP000267246"/>
    </source>
</evidence>
<proteinExistence type="predicted"/>
<feature type="transmembrane region" description="Helical" evidence="6">
    <location>
        <begin position="27"/>
        <end position="44"/>
    </location>
</feature>
<evidence type="ECO:0000256" key="4">
    <source>
        <dbReference type="ARBA" id="ARBA00022989"/>
    </source>
</evidence>
<keyword evidence="5 6" id="KW-0472">Membrane</keyword>
<dbReference type="OrthoDB" id="397438at2"/>
<feature type="transmembrane region" description="Helical" evidence="6">
    <location>
        <begin position="133"/>
        <end position="156"/>
    </location>
</feature>
<keyword evidence="3 6" id="KW-0812">Transmembrane</keyword>
<evidence type="ECO:0000256" key="5">
    <source>
        <dbReference type="ARBA" id="ARBA00023136"/>
    </source>
</evidence>
<evidence type="ECO:0000313" key="7">
    <source>
        <dbReference type="EMBL" id="RMA77482.1"/>
    </source>
</evidence>
<feature type="transmembrane region" description="Helical" evidence="6">
    <location>
        <begin position="177"/>
        <end position="203"/>
    </location>
</feature>
<reference evidence="7 8" key="1">
    <citation type="submission" date="2018-10" db="EMBL/GenBank/DDBJ databases">
        <title>Genomic Encyclopedia of Archaeal and Bacterial Type Strains, Phase II (KMG-II): from individual species to whole genera.</title>
        <authorList>
            <person name="Goeker M."/>
        </authorList>
    </citation>
    <scope>NUCLEOTIDE SEQUENCE [LARGE SCALE GENOMIC DNA]</scope>
    <source>
        <strain evidence="7 8">ATCC 29870</strain>
    </source>
</reference>
<keyword evidence="4 6" id="KW-1133">Transmembrane helix</keyword>
<dbReference type="Pfam" id="PF03631">
    <property type="entry name" value="Virul_fac_BrkB"/>
    <property type="match status" value="1"/>
</dbReference>
<dbReference type="EMBL" id="REFI01000010">
    <property type="protein sequence ID" value="RMA77482.1"/>
    <property type="molecule type" value="Genomic_DNA"/>
</dbReference>
<feature type="transmembrane region" description="Helical" evidence="6">
    <location>
        <begin position="232"/>
        <end position="254"/>
    </location>
</feature>
<keyword evidence="8" id="KW-1185">Reference proteome</keyword>
<accession>A0A3M0AE86</accession>
<organism evidence="7 8">
    <name type="scientific">Metamycoplasma subdolum</name>
    <dbReference type="NCBI Taxonomy" id="92407"/>
    <lineage>
        <taxon>Bacteria</taxon>
        <taxon>Bacillati</taxon>
        <taxon>Mycoplasmatota</taxon>
        <taxon>Mycoplasmoidales</taxon>
        <taxon>Metamycoplasmataceae</taxon>
        <taxon>Metamycoplasma</taxon>
    </lineage>
</organism>
<dbReference type="AlphaFoldDB" id="A0A3M0AE86"/>
<evidence type="ECO:0000256" key="1">
    <source>
        <dbReference type="ARBA" id="ARBA00004651"/>
    </source>
</evidence>
<feature type="transmembrane region" description="Helical" evidence="6">
    <location>
        <begin position="266"/>
        <end position="291"/>
    </location>
</feature>
<comment type="caution">
    <text evidence="7">The sequence shown here is derived from an EMBL/GenBank/DDBJ whole genome shotgun (WGS) entry which is preliminary data.</text>
</comment>
<dbReference type="Proteomes" id="UP000267246">
    <property type="component" value="Unassembled WGS sequence"/>
</dbReference>
<name>A0A3M0AE86_9BACT</name>
<protein>
    <submittedName>
        <fullName evidence="7">Membrane protein</fullName>
    </submittedName>
</protein>
<evidence type="ECO:0000256" key="2">
    <source>
        <dbReference type="ARBA" id="ARBA00022475"/>
    </source>
</evidence>
<dbReference type="RefSeq" id="WP_121940971.1">
    <property type="nucleotide sequence ID" value="NZ_CP137846.1"/>
</dbReference>
<sequence>MSKNKPNWEDNDQLIRVKKKSSVFEKIIKAIIYGILWIAIPRFVKQNKEQSKDVVSIAYDRLNSNEFKFIPPGYALYLFLSFIPIVCIVISVLGAISPKYDIVVRFIILGKIIPGIESTIPNMGLLWKDPAQAAVLVLFFVSVIWLTSGGYSKMIGSINALYDYKGGNSFFKNRLKGILLSLIVTLILTLLFMAATGLMTFLIEKANYGVFPADLTKITNAKDLNLTVEFWLVYYFSLVIFLPIGTYLGFLFFFRFSPNFKLKFQYIHPGALISAIPTAFFVLIFGSLTSIINYNKFGPVATFMYLLLLLSYMSYFIYAGLIVNASFYKSFINEPIFVRKKVLIQ</sequence>
<dbReference type="GO" id="GO:0005886">
    <property type="term" value="C:plasma membrane"/>
    <property type="evidence" value="ECO:0007669"/>
    <property type="project" value="UniProtKB-SubCell"/>
</dbReference>